<keyword evidence="2" id="KW-1185">Reference proteome</keyword>
<sequence length="63" mass="7275">LVRSLPTALRLTFDHMFESPTTDIQLGALFDGIVSFRWAWPRLDQFHRFTCLAPILASKDHSM</sequence>
<dbReference type="EMBL" id="CAJVPV010050307">
    <property type="protein sequence ID" value="CAG8777581.1"/>
    <property type="molecule type" value="Genomic_DNA"/>
</dbReference>
<name>A0A9N9JEC3_9GLOM</name>
<protein>
    <submittedName>
        <fullName evidence="1">11487_t:CDS:1</fullName>
    </submittedName>
</protein>
<comment type="caution">
    <text evidence="1">The sequence shown here is derived from an EMBL/GenBank/DDBJ whole genome shotgun (WGS) entry which is preliminary data.</text>
</comment>
<reference evidence="1" key="1">
    <citation type="submission" date="2021-06" db="EMBL/GenBank/DDBJ databases">
        <authorList>
            <person name="Kallberg Y."/>
            <person name="Tangrot J."/>
            <person name="Rosling A."/>
        </authorList>
    </citation>
    <scope>NUCLEOTIDE SEQUENCE</scope>
    <source>
        <strain evidence="1">CL551</strain>
    </source>
</reference>
<dbReference type="Proteomes" id="UP000789342">
    <property type="component" value="Unassembled WGS sequence"/>
</dbReference>
<evidence type="ECO:0000313" key="2">
    <source>
        <dbReference type="Proteomes" id="UP000789342"/>
    </source>
</evidence>
<accession>A0A9N9JEC3</accession>
<gene>
    <name evidence="1" type="ORF">AMORRO_LOCUS17048</name>
</gene>
<organism evidence="1 2">
    <name type="scientific">Acaulospora morrowiae</name>
    <dbReference type="NCBI Taxonomy" id="94023"/>
    <lineage>
        <taxon>Eukaryota</taxon>
        <taxon>Fungi</taxon>
        <taxon>Fungi incertae sedis</taxon>
        <taxon>Mucoromycota</taxon>
        <taxon>Glomeromycotina</taxon>
        <taxon>Glomeromycetes</taxon>
        <taxon>Diversisporales</taxon>
        <taxon>Acaulosporaceae</taxon>
        <taxon>Acaulospora</taxon>
    </lineage>
</organism>
<feature type="non-terminal residue" evidence="1">
    <location>
        <position position="63"/>
    </location>
</feature>
<proteinExistence type="predicted"/>
<dbReference type="AlphaFoldDB" id="A0A9N9JEC3"/>
<feature type="non-terminal residue" evidence="1">
    <location>
        <position position="1"/>
    </location>
</feature>
<evidence type="ECO:0000313" key="1">
    <source>
        <dbReference type="EMBL" id="CAG8777581.1"/>
    </source>
</evidence>